<dbReference type="PROSITE" id="PS51186">
    <property type="entry name" value="GNAT"/>
    <property type="match status" value="1"/>
</dbReference>
<comment type="caution">
    <text evidence="2">The sequence shown here is derived from an EMBL/GenBank/DDBJ whole genome shotgun (WGS) entry which is preliminary data.</text>
</comment>
<organism evidence="2 3">
    <name type="scientific">Acetobacterium bakii</name>
    <dbReference type="NCBI Taxonomy" id="52689"/>
    <lineage>
        <taxon>Bacteria</taxon>
        <taxon>Bacillati</taxon>
        <taxon>Bacillota</taxon>
        <taxon>Clostridia</taxon>
        <taxon>Eubacteriales</taxon>
        <taxon>Eubacteriaceae</taxon>
        <taxon>Acetobacterium</taxon>
    </lineage>
</organism>
<dbReference type="EMBL" id="LGYO01000052">
    <property type="protein sequence ID" value="KNZ40540.1"/>
    <property type="molecule type" value="Genomic_DNA"/>
</dbReference>
<gene>
    <name evidence="2" type="ORF">AKG39_16890</name>
</gene>
<keyword evidence="3" id="KW-1185">Reference proteome</keyword>
<dbReference type="STRING" id="52689.AKG39_16890"/>
<dbReference type="InterPro" id="IPR052564">
    <property type="entry name" value="N-acetyltrans/Recomb-assoc"/>
</dbReference>
<proteinExistence type="predicted"/>
<dbReference type="PANTHER" id="PTHR43451">
    <property type="entry name" value="ACETYLTRANSFERASE (GNAT) FAMILY PROTEIN"/>
    <property type="match status" value="1"/>
</dbReference>
<dbReference type="Pfam" id="PF13673">
    <property type="entry name" value="Acetyltransf_10"/>
    <property type="match status" value="1"/>
</dbReference>
<dbReference type="AlphaFoldDB" id="A0A0L6TYA0"/>
<accession>A0A0L6TYA0</accession>
<sequence>MKIRSYQSNDCNEIIQLFYNTVHSVNIKDYSETQLDAWATGTVDIIAWDKSLTENYAVICEGNGVIIGFGDLDHTGHLDKLYVHKDYQRMGIATAIADDLENYAIRNKLLIITTHASITAKSFFKKRGYLVLEKQQVKCGEQLLTNFVMAKYLKKT</sequence>
<dbReference type="Proteomes" id="UP000036873">
    <property type="component" value="Unassembled WGS sequence"/>
</dbReference>
<dbReference type="InterPro" id="IPR016181">
    <property type="entry name" value="Acyl_CoA_acyltransferase"/>
</dbReference>
<dbReference type="Gene3D" id="3.40.630.30">
    <property type="match status" value="1"/>
</dbReference>
<dbReference type="SUPFAM" id="SSF55729">
    <property type="entry name" value="Acyl-CoA N-acyltransferases (Nat)"/>
    <property type="match status" value="1"/>
</dbReference>
<dbReference type="OrthoDB" id="424368at2"/>
<feature type="domain" description="N-acetyltransferase" evidence="1">
    <location>
        <begin position="1"/>
        <end position="154"/>
    </location>
</feature>
<dbReference type="InterPro" id="IPR000182">
    <property type="entry name" value="GNAT_dom"/>
</dbReference>
<protein>
    <submittedName>
        <fullName evidence="2">Acetyltransferase</fullName>
    </submittedName>
</protein>
<dbReference type="GO" id="GO:0016747">
    <property type="term" value="F:acyltransferase activity, transferring groups other than amino-acyl groups"/>
    <property type="evidence" value="ECO:0007669"/>
    <property type="project" value="InterPro"/>
</dbReference>
<evidence type="ECO:0000313" key="2">
    <source>
        <dbReference type="EMBL" id="KNZ40540.1"/>
    </source>
</evidence>
<reference evidence="3" key="1">
    <citation type="submission" date="2015-07" db="EMBL/GenBank/DDBJ databases">
        <title>Draft genome sequence of Acetobacterium bakii DSM 8293, a potential psychrophilic chemical producer through syngas fermentation.</title>
        <authorList>
            <person name="Song Y."/>
            <person name="Hwang S."/>
            <person name="Cho B.-K."/>
        </authorList>
    </citation>
    <scope>NUCLEOTIDE SEQUENCE [LARGE SCALE GENOMIC DNA]</scope>
    <source>
        <strain evidence="3">DSM 8239</strain>
    </source>
</reference>
<dbReference type="RefSeq" id="WP_050741571.1">
    <property type="nucleotide sequence ID" value="NZ_LGYO01000052.1"/>
</dbReference>
<evidence type="ECO:0000313" key="3">
    <source>
        <dbReference type="Proteomes" id="UP000036873"/>
    </source>
</evidence>
<dbReference type="PANTHER" id="PTHR43451:SF1">
    <property type="entry name" value="ACETYLTRANSFERASE"/>
    <property type="match status" value="1"/>
</dbReference>
<keyword evidence="2" id="KW-0808">Transferase</keyword>
<dbReference type="CDD" id="cd04301">
    <property type="entry name" value="NAT_SF"/>
    <property type="match status" value="1"/>
</dbReference>
<evidence type="ECO:0000259" key="1">
    <source>
        <dbReference type="PROSITE" id="PS51186"/>
    </source>
</evidence>
<name>A0A0L6TYA0_9FIRM</name>